<dbReference type="Pfam" id="PF02310">
    <property type="entry name" value="B12-binding"/>
    <property type="match status" value="1"/>
</dbReference>
<gene>
    <name evidence="2" type="ORF">MBUL_03921</name>
</gene>
<name>A0A679JLN1_9HYPH</name>
<accession>A0A679JLN1</accession>
<dbReference type="InterPro" id="IPR036724">
    <property type="entry name" value="Cobalamin-bd_sf"/>
</dbReference>
<dbReference type="CDD" id="cd02065">
    <property type="entry name" value="B12-binding_like"/>
    <property type="match status" value="1"/>
</dbReference>
<dbReference type="InterPro" id="IPR006158">
    <property type="entry name" value="Cobalamin-bd"/>
</dbReference>
<dbReference type="GO" id="GO:0046872">
    <property type="term" value="F:metal ion binding"/>
    <property type="evidence" value="ECO:0007669"/>
    <property type="project" value="InterPro"/>
</dbReference>
<dbReference type="GO" id="GO:0031419">
    <property type="term" value="F:cobalamin binding"/>
    <property type="evidence" value="ECO:0007669"/>
    <property type="project" value="InterPro"/>
</dbReference>
<dbReference type="Gene3D" id="3.40.50.280">
    <property type="entry name" value="Cobalamin-binding domain"/>
    <property type="match status" value="1"/>
</dbReference>
<proteinExistence type="predicted"/>
<protein>
    <recommendedName>
        <fullName evidence="1">B12-binding domain-containing protein</fullName>
    </recommendedName>
</protein>
<dbReference type="EMBL" id="LR743504">
    <property type="protein sequence ID" value="CAA2106951.1"/>
    <property type="molecule type" value="Genomic_DNA"/>
</dbReference>
<evidence type="ECO:0000259" key="1">
    <source>
        <dbReference type="PROSITE" id="PS51332"/>
    </source>
</evidence>
<reference evidence="2" key="1">
    <citation type="submission" date="2019-12" db="EMBL/GenBank/DDBJ databases">
        <authorList>
            <person name="Cremers G."/>
        </authorList>
    </citation>
    <scope>NUCLEOTIDE SEQUENCE</scope>
    <source>
        <strain evidence="2">Mbul1</strain>
    </source>
</reference>
<dbReference type="SUPFAM" id="SSF52242">
    <property type="entry name" value="Cobalamin (vitamin B12)-binding domain"/>
    <property type="match status" value="1"/>
</dbReference>
<dbReference type="AlphaFoldDB" id="A0A679JLN1"/>
<dbReference type="PROSITE" id="PS51332">
    <property type="entry name" value="B12_BINDING"/>
    <property type="match status" value="1"/>
</dbReference>
<evidence type="ECO:0000313" key="2">
    <source>
        <dbReference type="EMBL" id="CAA2106951.1"/>
    </source>
</evidence>
<sequence>MDDVSSLRAASMFERSSSEAHPQRNNALYPDRPFQDRVRAWDRDLASVVEAEIIPRLMLAHRADPRSERPGILPTPDQIAEFATLVLAPDCDDVESRIVVLIEDGLALDSLLLDLLAPTARHLGHLWEEDLCDFAELTIAMGRLQRIMHDLTARFRSEPAPDPHGRSIFLMACPGETHSFGLSLIERFFRDAGWDVTSAAHELHPDPIRTARTGWFDVIGVSLGSETLLPALANMVAELRRASRNPSVRVMVGGPIFTENPAHSVLVGADATASDARVAISIAESLLDPRARPC</sequence>
<feature type="domain" description="B12-binding" evidence="1">
    <location>
        <begin position="165"/>
        <end position="293"/>
    </location>
</feature>
<organism evidence="2">
    <name type="scientific">Methylobacterium bullatum</name>
    <dbReference type="NCBI Taxonomy" id="570505"/>
    <lineage>
        <taxon>Bacteria</taxon>
        <taxon>Pseudomonadati</taxon>
        <taxon>Pseudomonadota</taxon>
        <taxon>Alphaproteobacteria</taxon>
        <taxon>Hyphomicrobiales</taxon>
        <taxon>Methylobacteriaceae</taxon>
        <taxon>Methylobacterium</taxon>
    </lineage>
</organism>